<evidence type="ECO:0000256" key="5">
    <source>
        <dbReference type="ARBA" id="ARBA00022989"/>
    </source>
</evidence>
<evidence type="ECO:0000256" key="4">
    <source>
        <dbReference type="ARBA" id="ARBA00022692"/>
    </source>
</evidence>
<comment type="similarity">
    <text evidence="2">Belongs to the bacterial sugar transferase family.</text>
</comment>
<evidence type="ECO:0000256" key="6">
    <source>
        <dbReference type="ARBA" id="ARBA00023136"/>
    </source>
</evidence>
<keyword evidence="3 9" id="KW-0808">Transferase</keyword>
<feature type="transmembrane region" description="Helical" evidence="7">
    <location>
        <begin position="54"/>
        <end position="76"/>
    </location>
</feature>
<feature type="transmembrane region" description="Helical" evidence="7">
    <location>
        <begin position="152"/>
        <end position="171"/>
    </location>
</feature>
<evidence type="ECO:0000256" key="7">
    <source>
        <dbReference type="SAM" id="Phobius"/>
    </source>
</evidence>
<feature type="transmembrane region" description="Helical" evidence="7">
    <location>
        <begin position="327"/>
        <end position="348"/>
    </location>
</feature>
<dbReference type="AlphaFoldDB" id="A0A1G9DHQ5"/>
<evidence type="ECO:0000259" key="8">
    <source>
        <dbReference type="Pfam" id="PF02397"/>
    </source>
</evidence>
<feature type="domain" description="Bacterial sugar transferase" evidence="8">
    <location>
        <begin position="322"/>
        <end position="509"/>
    </location>
</feature>
<dbReference type="NCBIfam" id="TIGR03025">
    <property type="entry name" value="EPS_sugtrans"/>
    <property type="match status" value="1"/>
</dbReference>
<evidence type="ECO:0000256" key="2">
    <source>
        <dbReference type="ARBA" id="ARBA00006464"/>
    </source>
</evidence>
<dbReference type="PANTHER" id="PTHR30576">
    <property type="entry name" value="COLANIC BIOSYNTHESIS UDP-GLUCOSE LIPID CARRIER TRANSFERASE"/>
    <property type="match status" value="1"/>
</dbReference>
<dbReference type="PANTHER" id="PTHR30576:SF10">
    <property type="entry name" value="SLL5057 PROTEIN"/>
    <property type="match status" value="1"/>
</dbReference>
<reference evidence="9 10" key="1">
    <citation type="submission" date="2016-10" db="EMBL/GenBank/DDBJ databases">
        <authorList>
            <person name="de Groot N.N."/>
        </authorList>
    </citation>
    <scope>NUCLEOTIDE SEQUENCE [LARGE SCALE GENOMIC DNA]</scope>
    <source>
        <strain evidence="9 10">CGMCC 1.5382</strain>
    </source>
</reference>
<organism evidence="9 10">
    <name type="scientific">Cryobacterium psychrotolerans</name>
    <dbReference type="NCBI Taxonomy" id="386301"/>
    <lineage>
        <taxon>Bacteria</taxon>
        <taxon>Bacillati</taxon>
        <taxon>Actinomycetota</taxon>
        <taxon>Actinomycetes</taxon>
        <taxon>Micrococcales</taxon>
        <taxon>Microbacteriaceae</taxon>
        <taxon>Cryobacterium</taxon>
    </lineage>
</organism>
<keyword evidence="10" id="KW-1185">Reference proteome</keyword>
<evidence type="ECO:0000313" key="10">
    <source>
        <dbReference type="Proteomes" id="UP000198701"/>
    </source>
</evidence>
<keyword evidence="4 7" id="KW-0812">Transmembrane</keyword>
<dbReference type="InterPro" id="IPR017475">
    <property type="entry name" value="EPS_sugar_tfrase"/>
</dbReference>
<evidence type="ECO:0000313" key="9">
    <source>
        <dbReference type="EMBL" id="SDK63360.1"/>
    </source>
</evidence>
<keyword evidence="6 7" id="KW-0472">Membrane</keyword>
<proteinExistence type="inferred from homology"/>
<accession>A0A1G9DHQ5</accession>
<gene>
    <name evidence="9" type="ORF">SAMN05216282_10947</name>
</gene>
<feature type="transmembrane region" description="Helical" evidence="7">
    <location>
        <begin position="88"/>
        <end position="105"/>
    </location>
</feature>
<dbReference type="InterPro" id="IPR003362">
    <property type="entry name" value="Bact_transf"/>
</dbReference>
<name>A0A1G9DHQ5_9MICO</name>
<dbReference type="Pfam" id="PF02397">
    <property type="entry name" value="Bac_transf"/>
    <property type="match status" value="1"/>
</dbReference>
<evidence type="ECO:0000256" key="3">
    <source>
        <dbReference type="ARBA" id="ARBA00022679"/>
    </source>
</evidence>
<dbReference type="EMBL" id="FNFU01000009">
    <property type="protein sequence ID" value="SDK63360.1"/>
    <property type="molecule type" value="Genomic_DNA"/>
</dbReference>
<dbReference type="OrthoDB" id="9808602at2"/>
<protein>
    <submittedName>
        <fullName evidence="9">Undecaprenyl-phosphate galactose phosphotransferase, WbaP/exopolysaccharide biosynthesis polyprenyl glycosylphosphotransferase</fullName>
    </submittedName>
</protein>
<dbReference type="Proteomes" id="UP000198701">
    <property type="component" value="Unassembled WGS sequence"/>
</dbReference>
<keyword evidence="5 7" id="KW-1133">Transmembrane helix</keyword>
<dbReference type="RefSeq" id="WP_092323485.1">
    <property type="nucleotide sequence ID" value="NZ_FNFU01000009.1"/>
</dbReference>
<feature type="transmembrane region" description="Helical" evidence="7">
    <location>
        <begin position="126"/>
        <end position="146"/>
    </location>
</feature>
<dbReference type="GO" id="GO:0016020">
    <property type="term" value="C:membrane"/>
    <property type="evidence" value="ECO:0007669"/>
    <property type="project" value="UniProtKB-SubCell"/>
</dbReference>
<dbReference type="GO" id="GO:0016780">
    <property type="term" value="F:phosphotransferase activity, for other substituted phosphate groups"/>
    <property type="evidence" value="ECO:0007669"/>
    <property type="project" value="TreeGrafter"/>
</dbReference>
<evidence type="ECO:0000256" key="1">
    <source>
        <dbReference type="ARBA" id="ARBA00004141"/>
    </source>
</evidence>
<comment type="subcellular location">
    <subcellularLocation>
        <location evidence="1">Membrane</location>
        <topology evidence="1">Multi-pass membrane protein</topology>
    </subcellularLocation>
</comment>
<dbReference type="STRING" id="386301.SAMN05216282_10947"/>
<sequence length="515" mass="56474">MTDPRPRLPFITAAPAWHIPRLRLVDTEAPPNPARSVDTHSSGLAWARRYRTTLLLTDAGVIAAAVATGLAAHLGSEGASAADLGQHAEYWGVSLLIIATWILTLGTFHTRDSRVVGVGATEYKRVINASALAFGLLAIGFLLFQVHSARDYFLVALPLGLAALTLERWLWRKWLLHQRLFGHYLSRVIVVGKREDVDYVIGQIDAKSGAAYCVVGAALESDGGPAVMAGQHEVPVVADLSRVASAAASMGVDSVIVAGAPEGGSQYIRNLAWDLEGTSAELVLSSRLTDVAGPRIHFRPVEGLPLIHVEIPHFDGARHALKRMLDLVASGLGLLVLLPLLLAIGILVRVESPGPALFLQERCGRNGRTFTMVKFRSMVRTAEDDLAGLRELNEASGALFKIRHDPRITRVGRVIRKYSLDELPQLWNVFVGDMSLVGPRPPLPTEVECYERHVHRRLYIKPGLTGMWQVNGRSDLSWDESVRLDLFYVENWSLPGDLLILWRTVKVVLRPTGAY</sequence>